<dbReference type="InterPro" id="IPR010753">
    <property type="entry name" value="DUF1330"/>
</dbReference>
<keyword evidence="2" id="KW-0614">Plasmid</keyword>
<dbReference type="AlphaFoldDB" id="A0A0D4ZZQ5"/>
<reference evidence="2" key="1">
    <citation type="submission" date="2014-06" db="EMBL/GenBank/DDBJ databases">
        <title>Molecular and ecological studies on carbamate pesticide degrading bacteria isolated from agricultural soils.</title>
        <authorList>
            <person name="Kim D.-U."/>
            <person name="Ka J.-O."/>
        </authorList>
    </citation>
    <scope>NUCLEOTIDE SEQUENCE</scope>
    <source>
        <strain evidence="2">JE1</strain>
        <plasmid evidence="2">pJE1</plasmid>
    </source>
</reference>
<geneLocation type="plasmid" evidence="2">
    <name>pJE1</name>
</geneLocation>
<name>A0A0D4ZZQ5_9SPHN</name>
<dbReference type="PANTHER" id="PTHR41521:SF4">
    <property type="entry name" value="BLR0684 PROTEIN"/>
    <property type="match status" value="1"/>
</dbReference>
<accession>A0A0D4ZZQ5</accession>
<dbReference type="RefSeq" id="WP_173276907.1">
    <property type="nucleotide sequence ID" value="NZ_KM017071.1"/>
</dbReference>
<sequence length="95" mass="10786">MVAYVVVMRERSKDLSHVANYISKAQEASSRHAMTIRALRGRHEVVEGAPVETVTILEFPTYEEAQAWYHDPAYQEALQDRQKAGEYHAVIVEGV</sequence>
<evidence type="ECO:0000259" key="1">
    <source>
        <dbReference type="Pfam" id="PF07045"/>
    </source>
</evidence>
<dbReference type="InterPro" id="IPR011008">
    <property type="entry name" value="Dimeric_a/b-barrel"/>
</dbReference>
<dbReference type="SUPFAM" id="SSF54909">
    <property type="entry name" value="Dimeric alpha+beta barrel"/>
    <property type="match status" value="1"/>
</dbReference>
<dbReference type="PANTHER" id="PTHR41521">
    <property type="match status" value="1"/>
</dbReference>
<evidence type="ECO:0000313" key="2">
    <source>
        <dbReference type="EMBL" id="AJW29520.1"/>
    </source>
</evidence>
<feature type="domain" description="DUF1330" evidence="1">
    <location>
        <begin position="3"/>
        <end position="95"/>
    </location>
</feature>
<gene>
    <name evidence="2" type="ORF">pJE1_098</name>
</gene>
<dbReference type="Gene3D" id="3.30.70.100">
    <property type="match status" value="1"/>
</dbReference>
<protein>
    <recommendedName>
        <fullName evidence="1">DUF1330 domain-containing protein</fullName>
    </recommendedName>
</protein>
<organism evidence="2">
    <name type="scientific">Sphingomonas sp. JE1</name>
    <dbReference type="NCBI Taxonomy" id="1628059"/>
    <lineage>
        <taxon>Bacteria</taxon>
        <taxon>Pseudomonadati</taxon>
        <taxon>Pseudomonadota</taxon>
        <taxon>Alphaproteobacteria</taxon>
        <taxon>Sphingomonadales</taxon>
        <taxon>Sphingomonadaceae</taxon>
        <taxon>Sphingomonas</taxon>
    </lineage>
</organism>
<proteinExistence type="predicted"/>
<dbReference type="Pfam" id="PF07045">
    <property type="entry name" value="DUF1330"/>
    <property type="match status" value="1"/>
</dbReference>
<dbReference type="EMBL" id="KM017071">
    <property type="protein sequence ID" value="AJW29520.1"/>
    <property type="molecule type" value="Genomic_DNA"/>
</dbReference>